<dbReference type="PANTHER" id="PTHR39179:SF1">
    <property type="entry name" value="SPORE COAT PROTEIN I"/>
    <property type="match status" value="1"/>
</dbReference>
<dbReference type="GO" id="GO:0042601">
    <property type="term" value="C:endospore-forming forespore"/>
    <property type="evidence" value="ECO:0007669"/>
    <property type="project" value="TreeGrafter"/>
</dbReference>
<reference evidence="2 3" key="1">
    <citation type="submission" date="2020-07" db="EMBL/GenBank/DDBJ databases">
        <title>Vallitalea guaymasensis genome.</title>
        <authorList>
            <person name="Postec A."/>
        </authorList>
    </citation>
    <scope>NUCLEOTIDE SEQUENCE [LARGE SCALE GENOMIC DNA]</scope>
    <source>
        <strain evidence="2 3">Ra1766G1</strain>
    </source>
</reference>
<dbReference type="InterPro" id="IPR014255">
    <property type="entry name" value="Spore_coat_CotS"/>
</dbReference>
<dbReference type="Pfam" id="PF01636">
    <property type="entry name" value="APH"/>
    <property type="match status" value="1"/>
</dbReference>
<dbReference type="EMBL" id="CP058561">
    <property type="protein sequence ID" value="QUH30626.1"/>
    <property type="molecule type" value="Genomic_DNA"/>
</dbReference>
<dbReference type="InterPro" id="IPR047175">
    <property type="entry name" value="CotS-like"/>
</dbReference>
<dbReference type="AlphaFoldDB" id="A0A8J8SDM5"/>
<gene>
    <name evidence="2" type="ORF">HYG85_17580</name>
</gene>
<dbReference type="Gene3D" id="3.30.200.20">
    <property type="entry name" value="Phosphorylase Kinase, domain 1"/>
    <property type="match status" value="1"/>
</dbReference>
<sequence length="337" mass="39075">MKTNNTTIELKDIFTNVLNQYNIRPDNISIIQNEGLKTLWKFTNRNQKMCLKRFRHTKEKITFSVNAQRHIYKKGGKVPNVYPNSQGQYITEYMGQLFVLYEWIEGRDLNFTRTNDFNDGIEGLGAFHSISKGYIAPEGAKISSKLGRWTEQYSSMKKRMLKWKDIALTDRTKGSYKVYLECIDDIINLCDKAIAALEQSSYDKITTIDLHESSLCHQDYGSGNAILSEKGIFVIDLDGVTYDLPARDLRKIIGKRAEKRGKWDIEDINLILNHYEKTNKLTLEEKEALKIDLMFPHWFFGTIKNIFSKNKQVNPGKIAKIAKLEKEKLAVLNQWKI</sequence>
<dbReference type="RefSeq" id="WP_212690771.1">
    <property type="nucleotide sequence ID" value="NZ_CP058561.1"/>
</dbReference>
<accession>A0A8J8SDM5</accession>
<proteinExistence type="predicted"/>
<keyword evidence="2" id="KW-0946">Virion</keyword>
<dbReference type="KEGG" id="vgu:HYG85_17580"/>
<evidence type="ECO:0000313" key="2">
    <source>
        <dbReference type="EMBL" id="QUH30626.1"/>
    </source>
</evidence>
<evidence type="ECO:0000259" key="1">
    <source>
        <dbReference type="Pfam" id="PF01636"/>
    </source>
</evidence>
<name>A0A8J8SDM5_9FIRM</name>
<dbReference type="NCBIfam" id="TIGR02906">
    <property type="entry name" value="spore_CotS"/>
    <property type="match status" value="1"/>
</dbReference>
<dbReference type="Proteomes" id="UP000677305">
    <property type="component" value="Chromosome"/>
</dbReference>
<evidence type="ECO:0000313" key="3">
    <source>
        <dbReference type="Proteomes" id="UP000677305"/>
    </source>
</evidence>
<dbReference type="Gene3D" id="3.90.1200.10">
    <property type="match status" value="1"/>
</dbReference>
<dbReference type="InterPro" id="IPR002575">
    <property type="entry name" value="Aminoglycoside_PTrfase"/>
</dbReference>
<dbReference type="PANTHER" id="PTHR39179">
    <property type="entry name" value="SPORE COAT PROTEIN I"/>
    <property type="match status" value="1"/>
</dbReference>
<organism evidence="2 3">
    <name type="scientific">Vallitalea guaymasensis</name>
    <dbReference type="NCBI Taxonomy" id="1185412"/>
    <lineage>
        <taxon>Bacteria</taxon>
        <taxon>Bacillati</taxon>
        <taxon>Bacillota</taxon>
        <taxon>Clostridia</taxon>
        <taxon>Lachnospirales</taxon>
        <taxon>Vallitaleaceae</taxon>
        <taxon>Vallitalea</taxon>
    </lineage>
</organism>
<dbReference type="InterPro" id="IPR011009">
    <property type="entry name" value="Kinase-like_dom_sf"/>
</dbReference>
<keyword evidence="2" id="KW-0167">Capsid protein</keyword>
<feature type="domain" description="Aminoglycoside phosphotransferase" evidence="1">
    <location>
        <begin position="41"/>
        <end position="250"/>
    </location>
</feature>
<protein>
    <submittedName>
        <fullName evidence="2">CotS family spore coat protein</fullName>
    </submittedName>
</protein>
<keyword evidence="3" id="KW-1185">Reference proteome</keyword>
<dbReference type="SUPFAM" id="SSF56112">
    <property type="entry name" value="Protein kinase-like (PK-like)"/>
    <property type="match status" value="1"/>
</dbReference>